<evidence type="ECO:0008006" key="3">
    <source>
        <dbReference type="Google" id="ProtNLM"/>
    </source>
</evidence>
<protein>
    <recommendedName>
        <fullName evidence="3">5-formyltetrahydrofolate cyclo-ligase</fullName>
    </recommendedName>
</protein>
<dbReference type="InterPro" id="IPR002698">
    <property type="entry name" value="FTHF_cligase"/>
</dbReference>
<accession>A0A562IIV1</accession>
<comment type="caution">
    <text evidence="1">The sequence shown here is derived from an EMBL/GenBank/DDBJ whole genome shotgun (WGS) entry which is preliminary data.</text>
</comment>
<dbReference type="EMBL" id="VLKE01000001">
    <property type="protein sequence ID" value="TWH70941.1"/>
    <property type="molecule type" value="Genomic_DNA"/>
</dbReference>
<dbReference type="Proteomes" id="UP000319825">
    <property type="component" value="Unassembled WGS sequence"/>
</dbReference>
<keyword evidence="2" id="KW-1185">Reference proteome</keyword>
<evidence type="ECO:0000313" key="1">
    <source>
        <dbReference type="EMBL" id="TWH70941.1"/>
    </source>
</evidence>
<gene>
    <name evidence="1" type="ORF">JD77_05966</name>
</gene>
<sequence length="138" mass="14909">MAKPDGAKNEVRHRVWDLLTEHRAAQPDVHGSIPDFVGAELAAQKLAELPVWKQARVVKAVPDKPQLPVRRERGLLTVALGATGGTRSRLLREGPSARAAVFGQGVERGLRRPRAVRQYPHDPARGQVVVVVQVAGGG</sequence>
<name>A0A562IIV1_MICOL</name>
<reference evidence="1 2" key="1">
    <citation type="submission" date="2019-07" db="EMBL/GenBank/DDBJ databases">
        <title>R&amp;d 2014.</title>
        <authorList>
            <person name="Klenk H.-P."/>
        </authorList>
    </citation>
    <scope>NUCLEOTIDE SEQUENCE [LARGE SCALE GENOMIC DNA]</scope>
    <source>
        <strain evidence="1 2">DSM 43868</strain>
    </source>
</reference>
<proteinExistence type="predicted"/>
<dbReference type="PANTHER" id="PTHR13017:SF0">
    <property type="entry name" value="METHENYLTETRAHYDROFOLATE SYNTHASE DOMAIN-CONTAINING PROTEIN"/>
    <property type="match status" value="1"/>
</dbReference>
<dbReference type="PANTHER" id="PTHR13017">
    <property type="entry name" value="5-FORMYLTETRAHYDROFOLATE CYCLO-LIGASE-RELATED"/>
    <property type="match status" value="1"/>
</dbReference>
<evidence type="ECO:0000313" key="2">
    <source>
        <dbReference type="Proteomes" id="UP000319825"/>
    </source>
</evidence>
<dbReference type="AlphaFoldDB" id="A0A562IIV1"/>
<dbReference type="GO" id="GO:0005737">
    <property type="term" value="C:cytoplasm"/>
    <property type="evidence" value="ECO:0007669"/>
    <property type="project" value="TreeGrafter"/>
</dbReference>
<organism evidence="1 2">
    <name type="scientific">Micromonospora olivasterospora</name>
    <dbReference type="NCBI Taxonomy" id="1880"/>
    <lineage>
        <taxon>Bacteria</taxon>
        <taxon>Bacillati</taxon>
        <taxon>Actinomycetota</taxon>
        <taxon>Actinomycetes</taxon>
        <taxon>Micromonosporales</taxon>
        <taxon>Micromonosporaceae</taxon>
        <taxon>Micromonospora</taxon>
    </lineage>
</organism>